<organism evidence="1 2">
    <name type="scientific">Orientia tsutsugamushi str. UT144</name>
    <dbReference type="NCBI Taxonomy" id="1441384"/>
    <lineage>
        <taxon>Bacteria</taxon>
        <taxon>Pseudomonadati</taxon>
        <taxon>Pseudomonadota</taxon>
        <taxon>Alphaproteobacteria</taxon>
        <taxon>Rickettsiales</taxon>
        <taxon>Rickettsiaceae</taxon>
        <taxon>Rickettsieae</taxon>
        <taxon>Orientia</taxon>
    </lineage>
</organism>
<dbReference type="EMBL" id="LAOR01000026">
    <property type="protein sequence ID" value="KJW07415.1"/>
    <property type="molecule type" value="Genomic_DNA"/>
</dbReference>
<evidence type="ECO:0008006" key="3">
    <source>
        <dbReference type="Google" id="ProtNLM"/>
    </source>
</evidence>
<dbReference type="PATRIC" id="fig|1441384.3.peg.1375"/>
<accession>A0A0F3RM25</accession>
<reference evidence="1 2" key="1">
    <citation type="submission" date="2015-01" db="EMBL/GenBank/DDBJ databases">
        <title>Genome Sequencing of Rickettsiales.</title>
        <authorList>
            <person name="Daugherty S.C."/>
            <person name="Su Q."/>
            <person name="Abolude K."/>
            <person name="Beier-Sexton M."/>
            <person name="Carlyon J.A."/>
            <person name="Carter R."/>
            <person name="Day N.P."/>
            <person name="Dumler S.J."/>
            <person name="Dyachenko V."/>
            <person name="Godinez A."/>
            <person name="Kurtti T.J."/>
            <person name="Lichay M."/>
            <person name="Mullins K.E."/>
            <person name="Ott S."/>
            <person name="Pappas-Brown V."/>
            <person name="Paris D.H."/>
            <person name="Patel P."/>
            <person name="Richards A.L."/>
            <person name="Sadzewicz L."/>
            <person name="Sears K."/>
            <person name="Seidman D."/>
            <person name="Sengamalay N."/>
            <person name="Stenos J."/>
            <person name="Tallon L.J."/>
            <person name="Vincent G."/>
            <person name="Fraser C.M."/>
            <person name="Munderloh U."/>
            <person name="Dunning-Hotopp J.C."/>
        </authorList>
    </citation>
    <scope>NUCLEOTIDE SEQUENCE [LARGE SCALE GENOMIC DNA]</scope>
    <source>
        <strain evidence="1 2">UT144</strain>
    </source>
</reference>
<protein>
    <recommendedName>
        <fullName evidence="3">Acetyltransferase</fullName>
    </recommendedName>
</protein>
<comment type="caution">
    <text evidence="1">The sequence shown here is derived from an EMBL/GenBank/DDBJ whole genome shotgun (WGS) entry which is preliminary data.</text>
</comment>
<sequence>MHIKSLKTHDEIAQSFDAFLKLRPHFRSKEIFVTQVMEQYKEGYEIIAAYEQEEVVACIGFRFLTTLAWGKILYAD</sequence>
<name>A0A0F3RM25_ORITS</name>
<proteinExistence type="predicted"/>
<dbReference type="AlphaFoldDB" id="A0A0F3RM25"/>
<evidence type="ECO:0000313" key="1">
    <source>
        <dbReference type="EMBL" id="KJW07415.1"/>
    </source>
</evidence>
<evidence type="ECO:0000313" key="2">
    <source>
        <dbReference type="Proteomes" id="UP000033580"/>
    </source>
</evidence>
<gene>
    <name evidence="1" type="ORF">OTUT144_0531</name>
</gene>
<dbReference type="Proteomes" id="UP000033580">
    <property type="component" value="Unassembled WGS sequence"/>
</dbReference>